<dbReference type="GO" id="GO:0016787">
    <property type="term" value="F:hydrolase activity"/>
    <property type="evidence" value="ECO:0007669"/>
    <property type="project" value="UniProtKB-KW"/>
</dbReference>
<gene>
    <name evidence="2" type="ORF">FKZ61_01610</name>
</gene>
<sequence>MHGRERPAWLRRILPLKRVNPDRNSPIGSTGGSAPRGHPEFLPWYLRQTARVPIPWLLWSLAATSFLGWRIAWETRLCPAPVSRPARNYGEALARLASIQAAESTLPLHPVCRTQFLDHGRPTPRAVVLLHGFTNCPHQFHLLARECFERGNNVLIPRLPRHGLATRLPTALARLTAEEAAAATTAALDIARGLGEEVLLLGFSFGGVLAGWAAQHRGDLARAVLVSPAFGLGAIPQSLTPLAAHLFALWPNTQRWWDPVQRERAPGPDHAYAGYASRGVATLLRLSLLVQRAARRRPPATRSITLVTNPCDRTVRNEVALQVATWWQGHGASVQHRPFPAEWQLIHDLMDPAQPLQQVQRVYPILLEALLPA</sequence>
<keyword evidence="3" id="KW-1185">Reference proteome</keyword>
<dbReference type="InterPro" id="IPR000073">
    <property type="entry name" value="AB_hydrolase_1"/>
</dbReference>
<keyword evidence="2" id="KW-0378">Hydrolase</keyword>
<dbReference type="Proteomes" id="UP000317371">
    <property type="component" value="Unassembled WGS sequence"/>
</dbReference>
<dbReference type="SUPFAM" id="SSF53474">
    <property type="entry name" value="alpha/beta-Hydrolases"/>
    <property type="match status" value="1"/>
</dbReference>
<dbReference type="EMBL" id="VIGC01000002">
    <property type="protein sequence ID" value="TQE97596.1"/>
    <property type="molecule type" value="Genomic_DNA"/>
</dbReference>
<dbReference type="AlphaFoldDB" id="A0A540VLL9"/>
<dbReference type="Pfam" id="PF12697">
    <property type="entry name" value="Abhydrolase_6"/>
    <property type="match status" value="1"/>
</dbReference>
<evidence type="ECO:0000313" key="2">
    <source>
        <dbReference type="EMBL" id="TQE97596.1"/>
    </source>
</evidence>
<feature type="domain" description="AB hydrolase-1" evidence="1">
    <location>
        <begin position="127"/>
        <end position="324"/>
    </location>
</feature>
<dbReference type="OrthoDB" id="5416147at2"/>
<evidence type="ECO:0000259" key="1">
    <source>
        <dbReference type="Pfam" id="PF12697"/>
    </source>
</evidence>
<dbReference type="Gene3D" id="3.40.50.1820">
    <property type="entry name" value="alpha/beta hydrolase"/>
    <property type="match status" value="1"/>
</dbReference>
<evidence type="ECO:0000313" key="3">
    <source>
        <dbReference type="Proteomes" id="UP000317371"/>
    </source>
</evidence>
<protein>
    <submittedName>
        <fullName evidence="2">Alpha/beta hydrolase</fullName>
    </submittedName>
</protein>
<proteinExistence type="predicted"/>
<comment type="caution">
    <text evidence="2">The sequence shown here is derived from an EMBL/GenBank/DDBJ whole genome shotgun (WGS) entry which is preliminary data.</text>
</comment>
<accession>A0A540VLL9</accession>
<dbReference type="InParanoid" id="A0A540VLL9"/>
<organism evidence="2 3">
    <name type="scientific">Litorilinea aerophila</name>
    <dbReference type="NCBI Taxonomy" id="1204385"/>
    <lineage>
        <taxon>Bacteria</taxon>
        <taxon>Bacillati</taxon>
        <taxon>Chloroflexota</taxon>
        <taxon>Caldilineae</taxon>
        <taxon>Caldilineales</taxon>
        <taxon>Caldilineaceae</taxon>
        <taxon>Litorilinea</taxon>
    </lineage>
</organism>
<name>A0A540VLL9_9CHLR</name>
<dbReference type="InterPro" id="IPR029058">
    <property type="entry name" value="AB_hydrolase_fold"/>
</dbReference>
<reference evidence="2 3" key="1">
    <citation type="submission" date="2019-06" db="EMBL/GenBank/DDBJ databases">
        <title>Genome sequence of Litorilinea aerophila BAA-2444.</title>
        <authorList>
            <person name="Maclea K.S."/>
            <person name="Maurais E.G."/>
            <person name="Iannazzi L.C."/>
        </authorList>
    </citation>
    <scope>NUCLEOTIDE SEQUENCE [LARGE SCALE GENOMIC DNA]</scope>
    <source>
        <strain evidence="2 3">ATCC BAA-2444</strain>
    </source>
</reference>